<proteinExistence type="predicted"/>
<evidence type="ECO:0000313" key="2">
    <source>
        <dbReference type="EMBL" id="KOF80052.1"/>
    </source>
</evidence>
<evidence type="ECO:0000256" key="1">
    <source>
        <dbReference type="SAM" id="Phobius"/>
    </source>
</evidence>
<feature type="transmembrane region" description="Helical" evidence="1">
    <location>
        <begin position="42"/>
        <end position="66"/>
    </location>
</feature>
<keyword evidence="1" id="KW-0812">Transmembrane</keyword>
<dbReference type="AlphaFoldDB" id="A0A0L8GT24"/>
<organism evidence="2">
    <name type="scientific">Octopus bimaculoides</name>
    <name type="common">California two-spotted octopus</name>
    <dbReference type="NCBI Taxonomy" id="37653"/>
    <lineage>
        <taxon>Eukaryota</taxon>
        <taxon>Metazoa</taxon>
        <taxon>Spiralia</taxon>
        <taxon>Lophotrochozoa</taxon>
        <taxon>Mollusca</taxon>
        <taxon>Cephalopoda</taxon>
        <taxon>Coleoidea</taxon>
        <taxon>Octopodiformes</taxon>
        <taxon>Octopoda</taxon>
        <taxon>Incirrata</taxon>
        <taxon>Octopodidae</taxon>
        <taxon>Octopus</taxon>
    </lineage>
</organism>
<dbReference type="EMBL" id="KQ420512">
    <property type="protein sequence ID" value="KOF80052.1"/>
    <property type="molecule type" value="Genomic_DNA"/>
</dbReference>
<accession>A0A0L8GT24</accession>
<feature type="transmembrane region" description="Helical" evidence="1">
    <location>
        <begin position="12"/>
        <end position="30"/>
    </location>
</feature>
<name>A0A0L8GT24_OCTBM</name>
<gene>
    <name evidence="2" type="ORF">OCBIM_22028492mg</name>
</gene>
<reference evidence="2" key="1">
    <citation type="submission" date="2015-07" db="EMBL/GenBank/DDBJ databases">
        <title>MeaNS - Measles Nucleotide Surveillance Program.</title>
        <authorList>
            <person name="Tran T."/>
            <person name="Druce J."/>
        </authorList>
    </citation>
    <scope>NUCLEOTIDE SEQUENCE</scope>
    <source>
        <strain evidence="2">UCB-OBI-ISO-001</strain>
        <tissue evidence="2">Gonad</tissue>
    </source>
</reference>
<protein>
    <submittedName>
        <fullName evidence="2">Uncharacterized protein</fullName>
    </submittedName>
</protein>
<keyword evidence="1" id="KW-1133">Transmembrane helix</keyword>
<sequence length="77" mass="8865">MYLYMCVIDASLPVYFLHLPAFFLFHLLISIQSVISCIKIDLISACIFQCILLFVCVVHLPNYYLICTSARTVYILP</sequence>
<keyword evidence="1" id="KW-0472">Membrane</keyword>